<protein>
    <submittedName>
        <fullName evidence="2">Uncharacterized protein</fullName>
    </submittedName>
</protein>
<evidence type="ECO:0000256" key="1">
    <source>
        <dbReference type="SAM" id="MobiDB-lite"/>
    </source>
</evidence>
<reference evidence="2 3" key="1">
    <citation type="journal article" date="2017" name="PLoS Biol.">
        <title>The sea cucumber genome provides insights into morphological evolution and visceral regeneration.</title>
        <authorList>
            <person name="Zhang X."/>
            <person name="Sun L."/>
            <person name="Yuan J."/>
            <person name="Sun Y."/>
            <person name="Gao Y."/>
            <person name="Zhang L."/>
            <person name="Li S."/>
            <person name="Dai H."/>
            <person name="Hamel J.F."/>
            <person name="Liu C."/>
            <person name="Yu Y."/>
            <person name="Liu S."/>
            <person name="Lin W."/>
            <person name="Guo K."/>
            <person name="Jin S."/>
            <person name="Xu P."/>
            <person name="Storey K.B."/>
            <person name="Huan P."/>
            <person name="Zhang T."/>
            <person name="Zhou Y."/>
            <person name="Zhang J."/>
            <person name="Lin C."/>
            <person name="Li X."/>
            <person name="Xing L."/>
            <person name="Huo D."/>
            <person name="Sun M."/>
            <person name="Wang L."/>
            <person name="Mercier A."/>
            <person name="Li F."/>
            <person name="Yang H."/>
            <person name="Xiang J."/>
        </authorList>
    </citation>
    <scope>NUCLEOTIDE SEQUENCE [LARGE SCALE GENOMIC DNA]</scope>
    <source>
        <strain evidence="2">Shaxun</strain>
        <tissue evidence="2">Muscle</tissue>
    </source>
</reference>
<dbReference type="AlphaFoldDB" id="A0A2G8KWJ3"/>
<keyword evidence="3" id="KW-1185">Reference proteome</keyword>
<sequence length="239" mass="26058">MLPKLERPNMLTEIKAVNNTSRTVNKISYENGCTTVQESFVFVKHCIQRYLSTSALGQPSCLSKDWLGPSSESYVCVSYRLSAQLGLGTPTARRLQDNAVPSLFGESIFKSREDIETSRPVVEKLDRKRINLEAVPQPTAVKIQKQDSAECTSPSKVNVTHVEVQCSLVPLPPLKLLTEPTETRTPSKQPGPSHSGDDGLSAAVASSSGYTEKPPGSPDYTPSVHSSDESEHDKDDASR</sequence>
<comment type="caution">
    <text evidence="2">The sequence shown here is derived from an EMBL/GenBank/DDBJ whole genome shotgun (WGS) entry which is preliminary data.</text>
</comment>
<gene>
    <name evidence="2" type="ORF">BSL78_10745</name>
</gene>
<dbReference type="Proteomes" id="UP000230750">
    <property type="component" value="Unassembled WGS sequence"/>
</dbReference>
<feature type="region of interest" description="Disordered" evidence="1">
    <location>
        <begin position="178"/>
        <end position="239"/>
    </location>
</feature>
<feature type="compositionally biased region" description="Basic and acidic residues" evidence="1">
    <location>
        <begin position="226"/>
        <end position="239"/>
    </location>
</feature>
<evidence type="ECO:0000313" key="3">
    <source>
        <dbReference type="Proteomes" id="UP000230750"/>
    </source>
</evidence>
<evidence type="ECO:0000313" key="2">
    <source>
        <dbReference type="EMBL" id="PIK52377.1"/>
    </source>
</evidence>
<dbReference type="EMBL" id="MRZV01000331">
    <property type="protein sequence ID" value="PIK52377.1"/>
    <property type="molecule type" value="Genomic_DNA"/>
</dbReference>
<organism evidence="2 3">
    <name type="scientific">Stichopus japonicus</name>
    <name type="common">Sea cucumber</name>
    <dbReference type="NCBI Taxonomy" id="307972"/>
    <lineage>
        <taxon>Eukaryota</taxon>
        <taxon>Metazoa</taxon>
        <taxon>Echinodermata</taxon>
        <taxon>Eleutherozoa</taxon>
        <taxon>Echinozoa</taxon>
        <taxon>Holothuroidea</taxon>
        <taxon>Aspidochirotacea</taxon>
        <taxon>Aspidochirotida</taxon>
        <taxon>Stichopodidae</taxon>
        <taxon>Apostichopus</taxon>
    </lineage>
</organism>
<accession>A0A2G8KWJ3</accession>
<proteinExistence type="predicted"/>
<name>A0A2G8KWJ3_STIJA</name>